<dbReference type="Proteomes" id="UP000005947">
    <property type="component" value="Unassembled WGS sequence"/>
</dbReference>
<evidence type="ECO:0000256" key="3">
    <source>
        <dbReference type="PROSITE-ProRule" id="PRU00209"/>
    </source>
</evidence>
<dbReference type="PANTHER" id="PTHR11586">
    <property type="entry name" value="TRNA-AMINOACYLATION COFACTOR ARC1 FAMILY MEMBER"/>
    <property type="match status" value="1"/>
</dbReference>
<dbReference type="InterPro" id="IPR051270">
    <property type="entry name" value="Tyrosine-tRNA_ligase_regulator"/>
</dbReference>
<dbReference type="OrthoDB" id="9794564at2"/>
<dbReference type="GeneID" id="93210479"/>
<dbReference type="SUPFAM" id="SSF50249">
    <property type="entry name" value="Nucleic acid-binding proteins"/>
    <property type="match status" value="1"/>
</dbReference>
<dbReference type="PANTHER" id="PTHR11586:SF37">
    <property type="entry name" value="TRNA-BINDING DOMAIN-CONTAINING PROTEIN"/>
    <property type="match status" value="1"/>
</dbReference>
<keyword evidence="1 3" id="KW-0820">tRNA-binding</keyword>
<keyword evidence="5" id="KW-0436">Ligase</keyword>
<dbReference type="AlphaFoldDB" id="F1T6E5"/>
<dbReference type="InterPro" id="IPR002547">
    <property type="entry name" value="tRNA-bd_dom"/>
</dbReference>
<evidence type="ECO:0000256" key="2">
    <source>
        <dbReference type="ARBA" id="ARBA00022884"/>
    </source>
</evidence>
<sequence>MGAPVKENIKYSDFEKLDIRVGTILHVDDVPDSNKLVCLTVDFGDFKRTILTALKEERENPEELEGMQTLFLVNMAPRKMAGMTSAGMLLDIGYEDNIPSVMPTLEHPVPNGTRMC</sequence>
<gene>
    <name evidence="5" type="ORF">HMPREF0091_11045</name>
</gene>
<proteinExistence type="predicted"/>
<reference evidence="5 6" key="1">
    <citation type="submission" date="2011-02" db="EMBL/GenBank/DDBJ databases">
        <authorList>
            <person name="Muzny D."/>
            <person name="Qin X."/>
            <person name="Buhay C."/>
            <person name="Dugan-Rocha S."/>
            <person name="Ding Y."/>
            <person name="Chen G."/>
            <person name="Hawes A."/>
            <person name="Holder M."/>
            <person name="Jhangiani S."/>
            <person name="Johnson A."/>
            <person name="Khan Z."/>
            <person name="Li Z."/>
            <person name="Liu W."/>
            <person name="Liu X."/>
            <person name="Perez L."/>
            <person name="Shen H."/>
            <person name="Wang Q."/>
            <person name="Watt J."/>
            <person name="Xi L."/>
            <person name="Xin Y."/>
            <person name="Zhou J."/>
            <person name="Deng J."/>
            <person name="Jiang H."/>
            <person name="Liu Y."/>
            <person name="Qu J."/>
            <person name="Song X.-Z."/>
            <person name="Zhang L."/>
            <person name="Villasana D."/>
            <person name="Johnson A."/>
            <person name="Liu J."/>
            <person name="Liyanage D."/>
            <person name="Lorensuhewa L."/>
            <person name="Robinson T."/>
            <person name="Song A."/>
            <person name="Song B.-B."/>
            <person name="Dinh H."/>
            <person name="Thornton R."/>
            <person name="Coyle M."/>
            <person name="Francisco L."/>
            <person name="Jackson L."/>
            <person name="Javaid M."/>
            <person name="Korchina V."/>
            <person name="Kovar C."/>
            <person name="Mata R."/>
            <person name="Mathew T."/>
            <person name="Ngo R."/>
            <person name="Nguyen L."/>
            <person name="Nguyen N."/>
            <person name="Okwuonu G."/>
            <person name="Ongeri F."/>
            <person name="Pham C."/>
            <person name="Simmons D."/>
            <person name="Wilczek-Boney K."/>
            <person name="Hale W."/>
            <person name="Jakkamsetti A."/>
            <person name="Pham P."/>
            <person name="Ruth R."/>
            <person name="San Lucas F."/>
            <person name="Warren J."/>
            <person name="Zhang J."/>
            <person name="Zhao Z."/>
            <person name="Zhou C."/>
            <person name="Zhu D."/>
            <person name="Lee S."/>
            <person name="Bess C."/>
            <person name="Blankenburg K."/>
            <person name="Forbes L."/>
            <person name="Fu Q."/>
            <person name="Gubbala S."/>
            <person name="Hirani K."/>
            <person name="Jayaseelan J.C."/>
            <person name="Lara F."/>
            <person name="Munidasa M."/>
            <person name="Palculict T."/>
            <person name="Patil S."/>
            <person name="Pu L.-L."/>
            <person name="Saada N."/>
            <person name="Tang L."/>
            <person name="Weissenberger G."/>
            <person name="Zhu Y."/>
            <person name="Hemphill L."/>
            <person name="Shang Y."/>
            <person name="Youmans B."/>
            <person name="Ayvaz T."/>
            <person name="Ross M."/>
            <person name="Santibanez J."/>
            <person name="Aqrawi P."/>
            <person name="Gross S."/>
            <person name="Joshi V."/>
            <person name="Fowler G."/>
            <person name="Nazareth L."/>
            <person name="Reid J."/>
            <person name="Worley K."/>
            <person name="Petrosino J."/>
            <person name="Highlander S."/>
            <person name="Gibbs R."/>
        </authorList>
    </citation>
    <scope>NUCLEOTIDE SEQUENCE [LARGE SCALE GENOMIC DNA]</scope>
    <source>
        <strain evidence="5 6">DSM 15829</strain>
    </source>
</reference>
<dbReference type="EMBL" id="ACGK02000002">
    <property type="protein sequence ID" value="EGF23050.1"/>
    <property type="molecule type" value="Genomic_DNA"/>
</dbReference>
<protein>
    <submittedName>
        <fullName evidence="5">Putative methionine--tRNA ligase, beta subunit</fullName>
    </submittedName>
</protein>
<dbReference type="Gene3D" id="2.40.50.140">
    <property type="entry name" value="Nucleic acid-binding proteins"/>
    <property type="match status" value="1"/>
</dbReference>
<evidence type="ECO:0000313" key="5">
    <source>
        <dbReference type="EMBL" id="EGF23050.1"/>
    </source>
</evidence>
<dbReference type="RefSeq" id="WP_006303249.1">
    <property type="nucleotide sequence ID" value="NZ_ACGK02000002.1"/>
</dbReference>
<accession>F1T6E5</accession>
<dbReference type="eggNOG" id="COG0073">
    <property type="taxonomic scope" value="Bacteria"/>
</dbReference>
<feature type="domain" description="TRNA-binding" evidence="4">
    <location>
        <begin position="13"/>
        <end position="116"/>
    </location>
</feature>
<name>F1T6E5_9ACTN</name>
<organism evidence="5 6">
    <name type="scientific">Fannyhessea vaginae DSM 15829</name>
    <dbReference type="NCBI Taxonomy" id="525256"/>
    <lineage>
        <taxon>Bacteria</taxon>
        <taxon>Bacillati</taxon>
        <taxon>Actinomycetota</taxon>
        <taxon>Coriobacteriia</taxon>
        <taxon>Coriobacteriales</taxon>
        <taxon>Atopobiaceae</taxon>
        <taxon>Fannyhessea</taxon>
    </lineage>
</organism>
<comment type="caution">
    <text evidence="5">The sequence shown here is derived from an EMBL/GenBank/DDBJ whole genome shotgun (WGS) entry which is preliminary data.</text>
</comment>
<evidence type="ECO:0000313" key="6">
    <source>
        <dbReference type="Proteomes" id="UP000005947"/>
    </source>
</evidence>
<dbReference type="PROSITE" id="PS50886">
    <property type="entry name" value="TRBD"/>
    <property type="match status" value="1"/>
</dbReference>
<evidence type="ECO:0000256" key="1">
    <source>
        <dbReference type="ARBA" id="ARBA00022555"/>
    </source>
</evidence>
<evidence type="ECO:0000259" key="4">
    <source>
        <dbReference type="PROSITE" id="PS50886"/>
    </source>
</evidence>
<dbReference type="InterPro" id="IPR012340">
    <property type="entry name" value="NA-bd_OB-fold"/>
</dbReference>
<dbReference type="GO" id="GO:0016874">
    <property type="term" value="F:ligase activity"/>
    <property type="evidence" value="ECO:0007669"/>
    <property type="project" value="UniProtKB-KW"/>
</dbReference>
<dbReference type="GO" id="GO:0000049">
    <property type="term" value="F:tRNA binding"/>
    <property type="evidence" value="ECO:0007669"/>
    <property type="project" value="UniProtKB-UniRule"/>
</dbReference>
<dbReference type="Pfam" id="PF01588">
    <property type="entry name" value="tRNA_bind"/>
    <property type="match status" value="1"/>
</dbReference>
<keyword evidence="2 3" id="KW-0694">RNA-binding</keyword>
<keyword evidence="6" id="KW-1185">Reference proteome</keyword>